<dbReference type="GO" id="GO:0016491">
    <property type="term" value="F:oxidoreductase activity"/>
    <property type="evidence" value="ECO:0007669"/>
    <property type="project" value="InterPro"/>
</dbReference>
<dbReference type="CDD" id="cd05289">
    <property type="entry name" value="MDR_like_2"/>
    <property type="match status" value="1"/>
</dbReference>
<dbReference type="PANTHER" id="PTHR11695:SF294">
    <property type="entry name" value="RETICULON-4-INTERACTING PROTEIN 1, MITOCHONDRIAL"/>
    <property type="match status" value="1"/>
</dbReference>
<dbReference type="PANTHER" id="PTHR11695">
    <property type="entry name" value="ALCOHOL DEHYDROGENASE RELATED"/>
    <property type="match status" value="1"/>
</dbReference>
<organism evidence="2 3">
    <name type="scientific">Martelella lutilitoris</name>
    <dbReference type="NCBI Taxonomy" id="2583532"/>
    <lineage>
        <taxon>Bacteria</taxon>
        <taxon>Pseudomonadati</taxon>
        <taxon>Pseudomonadota</taxon>
        <taxon>Alphaproteobacteria</taxon>
        <taxon>Hyphomicrobiales</taxon>
        <taxon>Aurantimonadaceae</taxon>
        <taxon>Martelella</taxon>
    </lineage>
</organism>
<protein>
    <submittedName>
        <fullName evidence="2">NADP-dependent oxidoreductase</fullName>
    </submittedName>
</protein>
<dbReference type="InterPro" id="IPR011032">
    <property type="entry name" value="GroES-like_sf"/>
</dbReference>
<reference evidence="2 3" key="2">
    <citation type="submission" date="2019-06" db="EMBL/GenBank/DDBJ databases">
        <title>Martelella lutilitoris sp. nov., isolated from a tidal mudflat.</title>
        <authorList>
            <person name="Kim Y.-J."/>
        </authorList>
    </citation>
    <scope>NUCLEOTIDE SEQUENCE [LARGE SCALE GENOMIC DNA]</scope>
    <source>
        <strain evidence="2 3">GH2-6</strain>
    </source>
</reference>
<evidence type="ECO:0000313" key="3">
    <source>
        <dbReference type="Proteomes" id="UP000307874"/>
    </source>
</evidence>
<accession>A0A5C4JRF1</accession>
<dbReference type="SMART" id="SM00829">
    <property type="entry name" value="PKS_ER"/>
    <property type="match status" value="1"/>
</dbReference>
<dbReference type="Pfam" id="PF08240">
    <property type="entry name" value="ADH_N"/>
    <property type="match status" value="1"/>
</dbReference>
<dbReference type="InterPro" id="IPR036291">
    <property type="entry name" value="NAD(P)-bd_dom_sf"/>
</dbReference>
<feature type="domain" description="Enoyl reductase (ER)" evidence="1">
    <location>
        <begin position="10"/>
        <end position="307"/>
    </location>
</feature>
<dbReference type="OrthoDB" id="5295340at2"/>
<dbReference type="SUPFAM" id="SSF51735">
    <property type="entry name" value="NAD(P)-binding Rossmann-fold domains"/>
    <property type="match status" value="1"/>
</dbReference>
<gene>
    <name evidence="2" type="ORF">FF124_09335</name>
</gene>
<evidence type="ECO:0000259" key="1">
    <source>
        <dbReference type="SMART" id="SM00829"/>
    </source>
</evidence>
<dbReference type="RefSeq" id="WP_138748237.1">
    <property type="nucleotide sequence ID" value="NZ_VCLB01000005.1"/>
</dbReference>
<dbReference type="InterPro" id="IPR020843">
    <property type="entry name" value="ER"/>
</dbReference>
<dbReference type="Proteomes" id="UP000307874">
    <property type="component" value="Unassembled WGS sequence"/>
</dbReference>
<proteinExistence type="predicted"/>
<comment type="caution">
    <text evidence="2">The sequence shown here is derived from an EMBL/GenBank/DDBJ whole genome shotgun (WGS) entry which is preliminary data.</text>
</comment>
<dbReference type="InterPro" id="IPR013154">
    <property type="entry name" value="ADH-like_N"/>
</dbReference>
<dbReference type="EMBL" id="VCLB01000005">
    <property type="protein sequence ID" value="TNB47791.1"/>
    <property type="molecule type" value="Genomic_DNA"/>
</dbReference>
<dbReference type="AlphaFoldDB" id="A0A5C4JRF1"/>
<dbReference type="Pfam" id="PF13602">
    <property type="entry name" value="ADH_zinc_N_2"/>
    <property type="match status" value="1"/>
</dbReference>
<evidence type="ECO:0000313" key="2">
    <source>
        <dbReference type="EMBL" id="TNB47791.1"/>
    </source>
</evidence>
<dbReference type="Gene3D" id="3.40.50.720">
    <property type="entry name" value="NAD(P)-binding Rossmann-like Domain"/>
    <property type="match status" value="1"/>
</dbReference>
<name>A0A5C4JRF1_9HYPH</name>
<reference evidence="2 3" key="1">
    <citation type="submission" date="2019-05" db="EMBL/GenBank/DDBJ databases">
        <authorList>
            <person name="Lee S.D."/>
        </authorList>
    </citation>
    <scope>NUCLEOTIDE SEQUENCE [LARGE SCALE GENOMIC DNA]</scope>
    <source>
        <strain evidence="2 3">GH2-6</strain>
    </source>
</reference>
<dbReference type="InterPro" id="IPR050700">
    <property type="entry name" value="YIM1/Zinc_Alcohol_DH_Fams"/>
</dbReference>
<dbReference type="SUPFAM" id="SSF50129">
    <property type="entry name" value="GroES-like"/>
    <property type="match status" value="1"/>
</dbReference>
<dbReference type="Gene3D" id="3.90.180.10">
    <property type="entry name" value="Medium-chain alcohol dehydrogenases, catalytic domain"/>
    <property type="match status" value="1"/>
</dbReference>
<keyword evidence="3" id="KW-1185">Reference proteome</keyword>
<sequence length="311" mass="32928">MKRIQYFKYGNPEELSLADVDQPKPGRGQILVRVKAASVNPMDWKIRRGEMKMLSGSRFPRGLGHDFSGVVDAVGPDVERFKVGDEVFGAASIRHAGAFAEYVVADEKNIAPKPTNITFEQAATLTVVGSAAWIGLIAKAKLSAGQSVLVTGCLGGVGRSAVQIARMQGAIVTGSCRASGRAEAQALGVSEVIDYNAFEIGAYRRRFDVIFDTAGALSLRQCGAMLRKGGRSLHIVPTPAKMIGCLFSPRHHIVIANPTPESFAGISEAAAQDRLAPVIGRVVPLSEAIPAIIALEKTGNPKGKLVIAPMA</sequence>